<gene>
    <name evidence="2" type="ORF">NE675_01425</name>
</gene>
<comment type="caution">
    <text evidence="2">The sequence shown here is derived from an EMBL/GenBank/DDBJ whole genome shotgun (WGS) entry which is preliminary data.</text>
</comment>
<evidence type="ECO:0000313" key="3">
    <source>
        <dbReference type="Proteomes" id="UP001206692"/>
    </source>
</evidence>
<keyword evidence="2" id="KW-0378">Hydrolase</keyword>
<dbReference type="InterPro" id="IPR036397">
    <property type="entry name" value="RNaseH_sf"/>
</dbReference>
<reference evidence="2 3" key="1">
    <citation type="submission" date="2022-06" db="EMBL/GenBank/DDBJ databases">
        <title>Isolation of gut microbiota from human fecal samples.</title>
        <authorList>
            <person name="Pamer E.G."/>
            <person name="Barat B."/>
            <person name="Waligurski E."/>
            <person name="Medina S."/>
            <person name="Paddock L."/>
            <person name="Mostad J."/>
        </authorList>
    </citation>
    <scope>NUCLEOTIDE SEQUENCE [LARGE SCALE GENOMIC DNA]</scope>
    <source>
        <strain evidence="2 3">DFI.1.1</strain>
    </source>
</reference>
<dbReference type="Pfam" id="PF00929">
    <property type="entry name" value="RNase_T"/>
    <property type="match status" value="1"/>
</dbReference>
<sequence length="211" mass="24548">MKKMLSKKEKARRQSIRLSPAIKEAIRGLDPARILTLDLETTGLTADAEIIQLSIMNGFGQVLLNRYFKPIHTERWDEAMEVNHITPEQVAHEDPFILWADEVSRLFMDADLIVGYGTFNDIERLYESGVVLPDRDIYLDLAEAFSLIHYKETKTITYAKLRNCAAYYGYDNHRSWHDSLTDTDATLFCFHHMLEDDRAIFKKRRYPQLCG</sequence>
<dbReference type="SUPFAM" id="SSF53098">
    <property type="entry name" value="Ribonuclease H-like"/>
    <property type="match status" value="1"/>
</dbReference>
<evidence type="ECO:0000259" key="1">
    <source>
        <dbReference type="SMART" id="SM00479"/>
    </source>
</evidence>
<proteinExistence type="predicted"/>
<organism evidence="2 3">
    <name type="scientific">Megasphaera massiliensis</name>
    <dbReference type="NCBI Taxonomy" id="1232428"/>
    <lineage>
        <taxon>Bacteria</taxon>
        <taxon>Bacillati</taxon>
        <taxon>Bacillota</taxon>
        <taxon>Negativicutes</taxon>
        <taxon>Veillonellales</taxon>
        <taxon>Veillonellaceae</taxon>
        <taxon>Megasphaera</taxon>
    </lineage>
</organism>
<dbReference type="SMART" id="SM00479">
    <property type="entry name" value="EXOIII"/>
    <property type="match status" value="1"/>
</dbReference>
<dbReference type="InterPro" id="IPR013520">
    <property type="entry name" value="Ribonucl_H"/>
</dbReference>
<name>A0ABT1SPC5_9FIRM</name>
<dbReference type="Gene3D" id="3.30.420.10">
    <property type="entry name" value="Ribonuclease H-like superfamily/Ribonuclease H"/>
    <property type="match status" value="1"/>
</dbReference>
<dbReference type="GO" id="GO:0004527">
    <property type="term" value="F:exonuclease activity"/>
    <property type="evidence" value="ECO:0007669"/>
    <property type="project" value="UniProtKB-KW"/>
</dbReference>
<evidence type="ECO:0000313" key="2">
    <source>
        <dbReference type="EMBL" id="MCQ5341698.1"/>
    </source>
</evidence>
<keyword evidence="3" id="KW-1185">Reference proteome</keyword>
<dbReference type="RefSeq" id="WP_062412989.1">
    <property type="nucleotide sequence ID" value="NZ_JAJCIO010000001.1"/>
</dbReference>
<keyword evidence="2" id="KW-0540">Nuclease</keyword>
<keyword evidence="2" id="KW-0269">Exonuclease</keyword>
<dbReference type="InterPro" id="IPR012337">
    <property type="entry name" value="RNaseH-like_sf"/>
</dbReference>
<dbReference type="EMBL" id="JANGEW010000001">
    <property type="protein sequence ID" value="MCQ5341698.1"/>
    <property type="molecule type" value="Genomic_DNA"/>
</dbReference>
<feature type="domain" description="Exonuclease" evidence="1">
    <location>
        <begin position="33"/>
        <end position="199"/>
    </location>
</feature>
<accession>A0ABT1SPC5</accession>
<dbReference type="Proteomes" id="UP001206692">
    <property type="component" value="Unassembled WGS sequence"/>
</dbReference>
<protein>
    <submittedName>
        <fullName evidence="2">Exonuclease domain-containing protein</fullName>
    </submittedName>
</protein>